<feature type="compositionally biased region" description="Gly residues" evidence="2">
    <location>
        <begin position="96"/>
        <end position="111"/>
    </location>
</feature>
<feature type="compositionally biased region" description="Polar residues" evidence="2">
    <location>
        <begin position="153"/>
        <end position="165"/>
    </location>
</feature>
<dbReference type="PANTHER" id="PTHR46430:SF3">
    <property type="entry name" value="ACTIVATOR OF C KINASE PROTEIN 1"/>
    <property type="match status" value="1"/>
</dbReference>
<dbReference type="Pfam" id="PF08238">
    <property type="entry name" value="Sel1"/>
    <property type="match status" value="7"/>
</dbReference>
<organism evidence="3 4">
    <name type="scientific">Glutinoglossum americanum</name>
    <dbReference type="NCBI Taxonomy" id="1670608"/>
    <lineage>
        <taxon>Eukaryota</taxon>
        <taxon>Fungi</taxon>
        <taxon>Dikarya</taxon>
        <taxon>Ascomycota</taxon>
        <taxon>Pezizomycotina</taxon>
        <taxon>Geoglossomycetes</taxon>
        <taxon>Geoglossales</taxon>
        <taxon>Geoglossaceae</taxon>
        <taxon>Glutinoglossum</taxon>
    </lineage>
</organism>
<feature type="compositionally biased region" description="Low complexity" evidence="2">
    <location>
        <begin position="10"/>
        <end position="27"/>
    </location>
</feature>
<comment type="caution">
    <text evidence="3">The sequence shown here is derived from an EMBL/GenBank/DDBJ whole genome shotgun (WGS) entry which is preliminary data.</text>
</comment>
<feature type="compositionally biased region" description="Polar residues" evidence="2">
    <location>
        <begin position="369"/>
        <end position="378"/>
    </location>
</feature>
<dbReference type="InterPro" id="IPR006597">
    <property type="entry name" value="Sel1-like"/>
</dbReference>
<evidence type="ECO:0000313" key="4">
    <source>
        <dbReference type="Proteomes" id="UP000698800"/>
    </source>
</evidence>
<feature type="compositionally biased region" description="Polar residues" evidence="2">
    <location>
        <begin position="611"/>
        <end position="621"/>
    </location>
</feature>
<dbReference type="Gene3D" id="1.25.40.10">
    <property type="entry name" value="Tetratricopeptide repeat domain"/>
    <property type="match status" value="2"/>
</dbReference>
<evidence type="ECO:0000256" key="2">
    <source>
        <dbReference type="SAM" id="MobiDB-lite"/>
    </source>
</evidence>
<feature type="compositionally biased region" description="Polar residues" evidence="2">
    <location>
        <begin position="211"/>
        <end position="246"/>
    </location>
</feature>
<dbReference type="Proteomes" id="UP000698800">
    <property type="component" value="Unassembled WGS sequence"/>
</dbReference>
<evidence type="ECO:0000313" key="3">
    <source>
        <dbReference type="EMBL" id="KAH0538226.1"/>
    </source>
</evidence>
<feature type="compositionally biased region" description="Pro residues" evidence="2">
    <location>
        <begin position="566"/>
        <end position="584"/>
    </location>
</feature>
<dbReference type="AlphaFoldDB" id="A0A9P8HYZ4"/>
<gene>
    <name evidence="3" type="ORF">FGG08_005195</name>
</gene>
<reference evidence="3" key="1">
    <citation type="submission" date="2021-03" db="EMBL/GenBank/DDBJ databases">
        <title>Comparative genomics and phylogenomic investigation of the class Geoglossomycetes provide insights into ecological specialization and systematics.</title>
        <authorList>
            <person name="Melie T."/>
            <person name="Pirro S."/>
            <person name="Miller A.N."/>
            <person name="Quandt A."/>
        </authorList>
    </citation>
    <scope>NUCLEOTIDE SEQUENCE</scope>
    <source>
        <strain evidence="3">GBOQ0MN5Z8</strain>
    </source>
</reference>
<sequence>MAYNQNSHTQQYPPHQHQDPYQHSSQDGSYNDYANGAYAHDEGRFGTSYGGLNSSSGHPPRSPGAYHRVYPNDGFYRGGVQYKPQDSKTGQPVGDVYGGDYGSEQGNGHGIGQAVLGDYQSPAASSYVPDEPRVQDTRRVPTKTAGWDGPFPSFTTTKGKAQNPGSIDEPTANDVTTNGGVPNSIDNVPHDGRPRTAGSKGSQRSTRSRGQHQNGQRNLDSPGQNQGSENSPTHATITGDANYNAQGGQGYHEHGFGGGHHNVAKHQDSGHQYVEQTSWQEPGPTAGYHGPEGRGFLPQGAAAPTVEKQYPTDRPQTAGSETYHDHKREESFGDVLDAYFDSESDNHDVQHNSHVHGQSGREELDVQPLQPSSATQQPIEEDMPNFDAQPSQSSNHKRGMSIENHLPGLGQALPAPHPVHSNSLRQNAARPIEPQQARDYTAQVQRSRSQPDFRRVHADQRTVNANVGGNVFEVAGDVPATPAVPQQYANPAEPQYQGNGYGPPNMPSNGYSQPRGRGGPRFAEGQGPVRSQTWNNGQYYQQRPPGPQQHYPPGPGNRALPEYRQQPPPGSMPQMRPGPRPQMPPGSRQQLPLRQRTNPGAGMPPIGPSASHRSPNENMSNVGAPPARQPSSSARFGNPDALPQHPTPIRPGLMPGSVLRQASPPPPIRQYNNTGVLANQDPPPNSAAQADNLGERRNSVPITYDELERLKRFVDANPSDQAAQLLLAKKWVEAAAVLVDDGGGADPKSRNRAREKFIFDAHRLIKKLVNANYAEAMFYLADCYGRGLLGLEPDQKEAFNLYQSAAKLGHASSAYRTAVCCEMGHEDGGGTKKDPLKAIQWYKRAATLGDTPAMYKMGIILLKGLLGQPKNPREAIVWLKRAVERADEENPHALHELGLLYENAGSNDSIIRDENYASQLFTQAAELGYKFSQFRIGCAFEYGSLGYPIDHRQSIIWYSRAAVQGEHQSELALSGWYLTGSEGILQQSDTEAYLWARKAAQAGLAKAEYALGYFTEVGIGTPASLEDAKRWYWRAAAQNFPKARERLEELKSGGSKVQKSRERHSRSNMTKQNEGDCVVM</sequence>
<feature type="region of interest" description="Disordered" evidence="2">
    <location>
        <begin position="481"/>
        <end position="699"/>
    </location>
</feature>
<feature type="region of interest" description="Disordered" evidence="2">
    <location>
        <begin position="1"/>
        <end position="328"/>
    </location>
</feature>
<dbReference type="EMBL" id="JAGHQL010000118">
    <property type="protein sequence ID" value="KAH0538226.1"/>
    <property type="molecule type" value="Genomic_DNA"/>
</dbReference>
<dbReference type="InterPro" id="IPR051726">
    <property type="entry name" value="Chitin_Synth_Reg"/>
</dbReference>
<dbReference type="SMART" id="SM00671">
    <property type="entry name" value="SEL1"/>
    <property type="match status" value="7"/>
</dbReference>
<feature type="compositionally biased region" description="Basic and acidic residues" evidence="2">
    <location>
        <begin position="130"/>
        <end position="139"/>
    </location>
</feature>
<feature type="region of interest" description="Disordered" evidence="2">
    <location>
        <begin position="344"/>
        <end position="469"/>
    </location>
</feature>
<dbReference type="OrthoDB" id="272077at2759"/>
<feature type="region of interest" description="Disordered" evidence="2">
    <location>
        <begin position="1048"/>
        <end position="1080"/>
    </location>
</feature>
<evidence type="ECO:0000256" key="1">
    <source>
        <dbReference type="ARBA" id="ARBA00022737"/>
    </source>
</evidence>
<feature type="compositionally biased region" description="Polar residues" evidence="2">
    <location>
        <begin position="173"/>
        <end position="186"/>
    </location>
</feature>
<name>A0A9P8HYZ4_9PEZI</name>
<evidence type="ECO:0008006" key="5">
    <source>
        <dbReference type="Google" id="ProtNLM"/>
    </source>
</evidence>
<accession>A0A9P8HYZ4</accession>
<protein>
    <recommendedName>
        <fullName evidence="5">Chitin synthase regulatory factor 3</fullName>
    </recommendedName>
</protein>
<proteinExistence type="predicted"/>
<dbReference type="PANTHER" id="PTHR46430">
    <property type="entry name" value="PROTEIN SKT5-RELATED"/>
    <property type="match status" value="1"/>
</dbReference>
<feature type="compositionally biased region" description="Pro residues" evidence="2">
    <location>
        <begin position="544"/>
        <end position="555"/>
    </location>
</feature>
<keyword evidence="4" id="KW-1185">Reference proteome</keyword>
<dbReference type="InterPro" id="IPR011990">
    <property type="entry name" value="TPR-like_helical_dom_sf"/>
</dbReference>
<feature type="compositionally biased region" description="Basic and acidic residues" evidence="2">
    <location>
        <begin position="449"/>
        <end position="460"/>
    </location>
</feature>
<dbReference type="SUPFAM" id="SSF81901">
    <property type="entry name" value="HCP-like"/>
    <property type="match status" value="2"/>
</dbReference>
<keyword evidence="1" id="KW-0677">Repeat</keyword>